<dbReference type="CDD" id="cd02247">
    <property type="entry name" value="cupin_pirin_C"/>
    <property type="match status" value="1"/>
</dbReference>
<keyword evidence="2" id="KW-0479">Metal-binding</keyword>
<feature type="binding site" evidence="2">
    <location>
        <position position="104"/>
    </location>
    <ligand>
        <name>Fe cation</name>
        <dbReference type="ChEBI" id="CHEBI:24875"/>
    </ligand>
</feature>
<evidence type="ECO:0000256" key="3">
    <source>
        <dbReference type="RuleBase" id="RU003457"/>
    </source>
</evidence>
<dbReference type="STRING" id="869212.Turpa_1724"/>
<feature type="binding site" evidence="2">
    <location>
        <position position="62"/>
    </location>
    <ligand>
        <name>Fe cation</name>
        <dbReference type="ChEBI" id="CHEBI:24875"/>
    </ligand>
</feature>
<keyword evidence="7" id="KW-1185">Reference proteome</keyword>
<feature type="binding site" evidence="2">
    <location>
        <position position="60"/>
    </location>
    <ligand>
        <name>Fe cation</name>
        <dbReference type="ChEBI" id="CHEBI:24875"/>
    </ligand>
</feature>
<dbReference type="PATRIC" id="fig|869212.3.peg.1721"/>
<dbReference type="SUPFAM" id="SSF51182">
    <property type="entry name" value="RmlC-like cupins"/>
    <property type="match status" value="1"/>
</dbReference>
<evidence type="ECO:0000256" key="2">
    <source>
        <dbReference type="PIRSR" id="PIRSR006232-1"/>
    </source>
</evidence>
<dbReference type="Gene3D" id="2.60.120.10">
    <property type="entry name" value="Jelly Rolls"/>
    <property type="match status" value="2"/>
</dbReference>
<evidence type="ECO:0000259" key="4">
    <source>
        <dbReference type="Pfam" id="PF02678"/>
    </source>
</evidence>
<feature type="domain" description="Pirin N-terminal" evidence="4">
    <location>
        <begin position="22"/>
        <end position="122"/>
    </location>
</feature>
<gene>
    <name evidence="6" type="ordered locus">Turpa_1724</name>
</gene>
<dbReference type="PANTHER" id="PTHR13903">
    <property type="entry name" value="PIRIN-RELATED"/>
    <property type="match status" value="1"/>
</dbReference>
<dbReference type="Pfam" id="PF05726">
    <property type="entry name" value="Pirin_C"/>
    <property type="match status" value="1"/>
</dbReference>
<dbReference type="AlphaFoldDB" id="I4B515"/>
<dbReference type="GO" id="GO:0046872">
    <property type="term" value="F:metal ion binding"/>
    <property type="evidence" value="ECO:0007669"/>
    <property type="project" value="UniProtKB-KW"/>
</dbReference>
<evidence type="ECO:0000313" key="6">
    <source>
        <dbReference type="EMBL" id="AFM12372.1"/>
    </source>
</evidence>
<accession>I4B515</accession>
<dbReference type="PANTHER" id="PTHR13903:SF8">
    <property type="entry name" value="PIRIN"/>
    <property type="match status" value="1"/>
</dbReference>
<protein>
    <submittedName>
        <fullName evidence="6">Pirin domain protein</fullName>
    </submittedName>
</protein>
<feature type="domain" description="Pirin C-terminal" evidence="5">
    <location>
        <begin position="175"/>
        <end position="274"/>
    </location>
</feature>
<feature type="binding site" evidence="2">
    <location>
        <position position="106"/>
    </location>
    <ligand>
        <name>Fe cation</name>
        <dbReference type="ChEBI" id="CHEBI:24875"/>
    </ligand>
</feature>
<dbReference type="KEGG" id="tpx:Turpa_1724"/>
<dbReference type="InterPro" id="IPR011051">
    <property type="entry name" value="RmlC_Cupin_sf"/>
</dbReference>
<dbReference type="HOGENOM" id="CLU_045717_5_0_12"/>
<sequence length="278" mass="30343">MKSARKIHHILKGQETSDGAGVKLRRYIGTRDLMAHDPFLMLDAFYSDDPDSYLAGFPNHPHRGFETVTYLIQGKMEHNDSRGNRGLLEPGGAQFMRAGSGIIHSEMPRQENGMMWGYQLWVNLPGSLKMSEPHYQDLQKGDIPLVQTGAYEAKILSGTLEGVTGGAKGFYEIDYFDIEVKDGQSAEIPVAADKSAFVIVVAGTGDVAGEKVVRGDLPILTSGDSIELKGGENFRVIVVAGAPIKEPVARYGPFVMNTAEEIQQAFEDYQAGKFSKAS</sequence>
<dbReference type="InterPro" id="IPR003829">
    <property type="entry name" value="Pirin_N_dom"/>
</dbReference>
<evidence type="ECO:0000256" key="1">
    <source>
        <dbReference type="ARBA" id="ARBA00008416"/>
    </source>
</evidence>
<dbReference type="OrthoDB" id="321327at2"/>
<comment type="cofactor">
    <cofactor evidence="2">
        <name>Fe cation</name>
        <dbReference type="ChEBI" id="CHEBI:24875"/>
    </cofactor>
    <text evidence="2">Binds 1 Fe cation per subunit.</text>
</comment>
<proteinExistence type="inferred from homology"/>
<keyword evidence="2" id="KW-0408">Iron</keyword>
<organism evidence="6 7">
    <name type="scientific">Turneriella parva (strain ATCC BAA-1111 / DSM 21527 / NCTC 11395 / H)</name>
    <name type="common">Leptospira parva</name>
    <dbReference type="NCBI Taxonomy" id="869212"/>
    <lineage>
        <taxon>Bacteria</taxon>
        <taxon>Pseudomonadati</taxon>
        <taxon>Spirochaetota</taxon>
        <taxon>Spirochaetia</taxon>
        <taxon>Leptospirales</taxon>
        <taxon>Leptospiraceae</taxon>
        <taxon>Turneriella</taxon>
    </lineage>
</organism>
<dbReference type="PIRSF" id="PIRSF006232">
    <property type="entry name" value="Pirin"/>
    <property type="match status" value="1"/>
</dbReference>
<dbReference type="InterPro" id="IPR012093">
    <property type="entry name" value="Pirin"/>
</dbReference>
<dbReference type="Pfam" id="PF02678">
    <property type="entry name" value="Pirin"/>
    <property type="match status" value="1"/>
</dbReference>
<dbReference type="Proteomes" id="UP000006048">
    <property type="component" value="Chromosome"/>
</dbReference>
<reference evidence="6 7" key="1">
    <citation type="submission" date="2012-06" db="EMBL/GenBank/DDBJ databases">
        <title>The complete chromosome of genome of Turneriella parva DSM 21527.</title>
        <authorList>
            <consortium name="US DOE Joint Genome Institute (JGI-PGF)"/>
            <person name="Lucas S."/>
            <person name="Han J."/>
            <person name="Lapidus A."/>
            <person name="Bruce D."/>
            <person name="Goodwin L."/>
            <person name="Pitluck S."/>
            <person name="Peters L."/>
            <person name="Kyrpides N."/>
            <person name="Mavromatis K."/>
            <person name="Ivanova N."/>
            <person name="Mikhailova N."/>
            <person name="Chertkov O."/>
            <person name="Detter J.C."/>
            <person name="Tapia R."/>
            <person name="Han C."/>
            <person name="Land M."/>
            <person name="Hauser L."/>
            <person name="Markowitz V."/>
            <person name="Cheng J.-F."/>
            <person name="Hugenholtz P."/>
            <person name="Woyke T."/>
            <person name="Wu D."/>
            <person name="Gronow S."/>
            <person name="Wellnitz S."/>
            <person name="Brambilla E."/>
            <person name="Klenk H.-P."/>
            <person name="Eisen J.A."/>
        </authorList>
    </citation>
    <scope>NUCLEOTIDE SEQUENCE [LARGE SCALE GENOMIC DNA]</scope>
    <source>
        <strain evidence="7">ATCC BAA-1111 / DSM 21527 / NCTC 11395 / H</strain>
    </source>
</reference>
<dbReference type="EMBL" id="CP002959">
    <property type="protein sequence ID" value="AFM12372.1"/>
    <property type="molecule type" value="Genomic_DNA"/>
</dbReference>
<dbReference type="InterPro" id="IPR014710">
    <property type="entry name" value="RmlC-like_jellyroll"/>
</dbReference>
<name>I4B515_TURPD</name>
<dbReference type="CDD" id="cd02909">
    <property type="entry name" value="cupin_pirin_N"/>
    <property type="match status" value="1"/>
</dbReference>
<comment type="similarity">
    <text evidence="1 3">Belongs to the pirin family.</text>
</comment>
<dbReference type="InterPro" id="IPR008778">
    <property type="entry name" value="Pirin_C_dom"/>
</dbReference>
<evidence type="ECO:0000313" key="7">
    <source>
        <dbReference type="Proteomes" id="UP000006048"/>
    </source>
</evidence>
<evidence type="ECO:0000259" key="5">
    <source>
        <dbReference type="Pfam" id="PF05726"/>
    </source>
</evidence>